<name>A0AAV4B3J8_9GAST</name>
<protein>
    <submittedName>
        <fullName evidence="1">Uncharacterized protein</fullName>
    </submittedName>
</protein>
<dbReference type="AlphaFoldDB" id="A0AAV4B3J8"/>
<accession>A0AAV4B3J8</accession>
<evidence type="ECO:0000313" key="1">
    <source>
        <dbReference type="EMBL" id="GFO14153.1"/>
    </source>
</evidence>
<dbReference type="EMBL" id="BLXT01004527">
    <property type="protein sequence ID" value="GFO14153.1"/>
    <property type="molecule type" value="Genomic_DNA"/>
</dbReference>
<keyword evidence="2" id="KW-1185">Reference proteome</keyword>
<organism evidence="1 2">
    <name type="scientific">Plakobranchus ocellatus</name>
    <dbReference type="NCBI Taxonomy" id="259542"/>
    <lineage>
        <taxon>Eukaryota</taxon>
        <taxon>Metazoa</taxon>
        <taxon>Spiralia</taxon>
        <taxon>Lophotrochozoa</taxon>
        <taxon>Mollusca</taxon>
        <taxon>Gastropoda</taxon>
        <taxon>Heterobranchia</taxon>
        <taxon>Euthyneura</taxon>
        <taxon>Panpulmonata</taxon>
        <taxon>Sacoglossa</taxon>
        <taxon>Placobranchoidea</taxon>
        <taxon>Plakobranchidae</taxon>
        <taxon>Plakobranchus</taxon>
    </lineage>
</organism>
<comment type="caution">
    <text evidence="1">The sequence shown here is derived from an EMBL/GenBank/DDBJ whole genome shotgun (WGS) entry which is preliminary data.</text>
</comment>
<proteinExistence type="predicted"/>
<evidence type="ECO:0000313" key="2">
    <source>
        <dbReference type="Proteomes" id="UP000735302"/>
    </source>
</evidence>
<dbReference type="Proteomes" id="UP000735302">
    <property type="component" value="Unassembled WGS sequence"/>
</dbReference>
<reference evidence="1 2" key="1">
    <citation type="journal article" date="2021" name="Elife">
        <title>Chloroplast acquisition without the gene transfer in kleptoplastic sea slugs, Plakobranchus ocellatus.</title>
        <authorList>
            <person name="Maeda T."/>
            <person name="Takahashi S."/>
            <person name="Yoshida T."/>
            <person name="Shimamura S."/>
            <person name="Takaki Y."/>
            <person name="Nagai Y."/>
            <person name="Toyoda A."/>
            <person name="Suzuki Y."/>
            <person name="Arimoto A."/>
            <person name="Ishii H."/>
            <person name="Satoh N."/>
            <person name="Nishiyama T."/>
            <person name="Hasebe M."/>
            <person name="Maruyama T."/>
            <person name="Minagawa J."/>
            <person name="Obokata J."/>
            <person name="Shigenobu S."/>
        </authorList>
    </citation>
    <scope>NUCLEOTIDE SEQUENCE [LARGE SCALE GENOMIC DNA]</scope>
</reference>
<sequence>MGGFCAFLQVQESGQVMDGDGRGISGKDRPGSFIGRELFSRYSGASVELVLLLSISPQSSRFNFLCLINHSVKLSKLSGLCIVFVRPMVSLITEPQPLNVCGYLATLVPVAEALKGENG</sequence>
<gene>
    <name evidence="1" type="ORF">PoB_004065800</name>
</gene>